<accession>A0A0A9GFI9</accession>
<sequence>MKGIKLCMIVFVMVYCILPRVVVMHMHYHQHYGNL</sequence>
<proteinExistence type="predicted"/>
<feature type="transmembrane region" description="Helical" evidence="1">
    <location>
        <begin position="7"/>
        <end position="28"/>
    </location>
</feature>
<keyword evidence="1" id="KW-0812">Transmembrane</keyword>
<evidence type="ECO:0000313" key="2">
    <source>
        <dbReference type="EMBL" id="JAE23242.1"/>
    </source>
</evidence>
<organism evidence="2">
    <name type="scientific">Arundo donax</name>
    <name type="common">Giant reed</name>
    <name type="synonym">Donax arundinaceus</name>
    <dbReference type="NCBI Taxonomy" id="35708"/>
    <lineage>
        <taxon>Eukaryota</taxon>
        <taxon>Viridiplantae</taxon>
        <taxon>Streptophyta</taxon>
        <taxon>Embryophyta</taxon>
        <taxon>Tracheophyta</taxon>
        <taxon>Spermatophyta</taxon>
        <taxon>Magnoliopsida</taxon>
        <taxon>Liliopsida</taxon>
        <taxon>Poales</taxon>
        <taxon>Poaceae</taxon>
        <taxon>PACMAD clade</taxon>
        <taxon>Arundinoideae</taxon>
        <taxon>Arundineae</taxon>
        <taxon>Arundo</taxon>
    </lineage>
</organism>
<reference evidence="2" key="2">
    <citation type="journal article" date="2015" name="Data Brief">
        <title>Shoot transcriptome of the giant reed, Arundo donax.</title>
        <authorList>
            <person name="Barrero R.A."/>
            <person name="Guerrero F.D."/>
            <person name="Moolhuijzen P."/>
            <person name="Goolsby J.A."/>
            <person name="Tidwell J."/>
            <person name="Bellgard S.E."/>
            <person name="Bellgard M.I."/>
        </authorList>
    </citation>
    <scope>NUCLEOTIDE SEQUENCE</scope>
    <source>
        <tissue evidence="2">Shoot tissue taken approximately 20 cm above the soil surface</tissue>
    </source>
</reference>
<keyword evidence="1" id="KW-1133">Transmembrane helix</keyword>
<dbReference type="AlphaFoldDB" id="A0A0A9GFI9"/>
<reference evidence="2" key="1">
    <citation type="submission" date="2014-09" db="EMBL/GenBank/DDBJ databases">
        <authorList>
            <person name="Magalhaes I.L.F."/>
            <person name="Oliveira U."/>
            <person name="Santos F.R."/>
            <person name="Vidigal T.H.D.A."/>
            <person name="Brescovit A.D."/>
            <person name="Santos A.J."/>
        </authorList>
    </citation>
    <scope>NUCLEOTIDE SEQUENCE</scope>
    <source>
        <tissue evidence="2">Shoot tissue taken approximately 20 cm above the soil surface</tissue>
    </source>
</reference>
<evidence type="ECO:0000256" key="1">
    <source>
        <dbReference type="SAM" id="Phobius"/>
    </source>
</evidence>
<keyword evidence="1" id="KW-0472">Membrane</keyword>
<name>A0A0A9GFI9_ARUDO</name>
<dbReference type="EMBL" id="GBRH01174654">
    <property type="protein sequence ID" value="JAE23242.1"/>
    <property type="molecule type" value="Transcribed_RNA"/>
</dbReference>
<protein>
    <submittedName>
        <fullName evidence="2">Uncharacterized protein</fullName>
    </submittedName>
</protein>